<accession>A0A0C3DMN7</accession>
<dbReference type="HOGENOM" id="CLU_060373_1_0_1"/>
<organism evidence="2 3">
    <name type="scientific">Scleroderma citrinum Foug A</name>
    <dbReference type="NCBI Taxonomy" id="1036808"/>
    <lineage>
        <taxon>Eukaryota</taxon>
        <taxon>Fungi</taxon>
        <taxon>Dikarya</taxon>
        <taxon>Basidiomycota</taxon>
        <taxon>Agaricomycotina</taxon>
        <taxon>Agaricomycetes</taxon>
        <taxon>Agaricomycetidae</taxon>
        <taxon>Boletales</taxon>
        <taxon>Sclerodermatineae</taxon>
        <taxon>Sclerodermataceae</taxon>
        <taxon>Scleroderma</taxon>
    </lineage>
</organism>
<evidence type="ECO:0000313" key="2">
    <source>
        <dbReference type="EMBL" id="KIM61920.1"/>
    </source>
</evidence>
<dbReference type="Proteomes" id="UP000053989">
    <property type="component" value="Unassembled WGS sequence"/>
</dbReference>
<feature type="domain" description="DUF6532" evidence="1">
    <location>
        <begin position="3"/>
        <end position="124"/>
    </location>
</feature>
<dbReference type="AlphaFoldDB" id="A0A0C3DMN7"/>
<evidence type="ECO:0000259" key="1">
    <source>
        <dbReference type="Pfam" id="PF20149"/>
    </source>
</evidence>
<keyword evidence="3" id="KW-1185">Reference proteome</keyword>
<dbReference type="Pfam" id="PF20149">
    <property type="entry name" value="DUF6532"/>
    <property type="match status" value="1"/>
</dbReference>
<sequence>MYVTQRYKWDPNNCREVNIAIAKDLLGDRGAFLRDGVDEQGHTNNLAHPTLSGLIIDFFYSGPSSVGQQFPEVFVTEVPRVMVAVSATALKVVLDEMASLQGEVAFRVAAYMPVYLEILGLMKKCDTSPTHTMKTRSL</sequence>
<evidence type="ECO:0000313" key="3">
    <source>
        <dbReference type="Proteomes" id="UP000053989"/>
    </source>
</evidence>
<proteinExistence type="predicted"/>
<dbReference type="OrthoDB" id="3070412at2759"/>
<gene>
    <name evidence="2" type="ORF">SCLCIDRAFT_25396</name>
</gene>
<dbReference type="InParanoid" id="A0A0C3DMN7"/>
<reference evidence="3" key="2">
    <citation type="submission" date="2015-01" db="EMBL/GenBank/DDBJ databases">
        <title>Evolutionary Origins and Diversification of the Mycorrhizal Mutualists.</title>
        <authorList>
            <consortium name="DOE Joint Genome Institute"/>
            <consortium name="Mycorrhizal Genomics Consortium"/>
            <person name="Kohler A."/>
            <person name="Kuo A."/>
            <person name="Nagy L.G."/>
            <person name="Floudas D."/>
            <person name="Copeland A."/>
            <person name="Barry K.W."/>
            <person name="Cichocki N."/>
            <person name="Veneault-Fourrey C."/>
            <person name="LaButti K."/>
            <person name="Lindquist E.A."/>
            <person name="Lipzen A."/>
            <person name="Lundell T."/>
            <person name="Morin E."/>
            <person name="Murat C."/>
            <person name="Riley R."/>
            <person name="Ohm R."/>
            <person name="Sun H."/>
            <person name="Tunlid A."/>
            <person name="Henrissat B."/>
            <person name="Grigoriev I.V."/>
            <person name="Hibbett D.S."/>
            <person name="Martin F."/>
        </authorList>
    </citation>
    <scope>NUCLEOTIDE SEQUENCE [LARGE SCALE GENOMIC DNA]</scope>
    <source>
        <strain evidence="3">Foug A</strain>
    </source>
</reference>
<dbReference type="EMBL" id="KN822046">
    <property type="protein sequence ID" value="KIM61920.1"/>
    <property type="molecule type" value="Genomic_DNA"/>
</dbReference>
<protein>
    <recommendedName>
        <fullName evidence="1">DUF6532 domain-containing protein</fullName>
    </recommendedName>
</protein>
<dbReference type="STRING" id="1036808.A0A0C3DMN7"/>
<dbReference type="InterPro" id="IPR045341">
    <property type="entry name" value="DUF6532"/>
</dbReference>
<name>A0A0C3DMN7_9AGAM</name>
<reference evidence="2 3" key="1">
    <citation type="submission" date="2014-04" db="EMBL/GenBank/DDBJ databases">
        <authorList>
            <consortium name="DOE Joint Genome Institute"/>
            <person name="Kuo A."/>
            <person name="Kohler A."/>
            <person name="Nagy L.G."/>
            <person name="Floudas D."/>
            <person name="Copeland A."/>
            <person name="Barry K.W."/>
            <person name="Cichocki N."/>
            <person name="Veneault-Fourrey C."/>
            <person name="LaButti K."/>
            <person name="Lindquist E.A."/>
            <person name="Lipzen A."/>
            <person name="Lundell T."/>
            <person name="Morin E."/>
            <person name="Murat C."/>
            <person name="Sun H."/>
            <person name="Tunlid A."/>
            <person name="Henrissat B."/>
            <person name="Grigoriev I.V."/>
            <person name="Hibbett D.S."/>
            <person name="Martin F."/>
            <person name="Nordberg H.P."/>
            <person name="Cantor M.N."/>
            <person name="Hua S.X."/>
        </authorList>
    </citation>
    <scope>NUCLEOTIDE SEQUENCE [LARGE SCALE GENOMIC DNA]</scope>
    <source>
        <strain evidence="2 3">Foug A</strain>
    </source>
</reference>